<organism evidence="2 3">
    <name type="scientific">Sphingomonas desiccabilis</name>
    <dbReference type="NCBI Taxonomy" id="429134"/>
    <lineage>
        <taxon>Bacteria</taxon>
        <taxon>Pseudomonadati</taxon>
        <taxon>Pseudomonadota</taxon>
        <taxon>Alphaproteobacteria</taxon>
        <taxon>Sphingomonadales</taxon>
        <taxon>Sphingomonadaceae</taxon>
        <taxon>Sphingomonas</taxon>
    </lineage>
</organism>
<evidence type="ECO:0000259" key="1">
    <source>
        <dbReference type="Pfam" id="PF10988"/>
    </source>
</evidence>
<dbReference type="AlphaFoldDB" id="A0A4Q2IT86"/>
<dbReference type="OrthoDB" id="7841570at2"/>
<proteinExistence type="predicted"/>
<evidence type="ECO:0000313" key="3">
    <source>
        <dbReference type="Proteomes" id="UP000292347"/>
    </source>
</evidence>
<dbReference type="EMBL" id="SDPT01000002">
    <property type="protein sequence ID" value="RXZ31578.1"/>
    <property type="molecule type" value="Genomic_DNA"/>
</dbReference>
<dbReference type="Gene3D" id="2.160.20.120">
    <property type="match status" value="1"/>
</dbReference>
<dbReference type="InterPro" id="IPR021255">
    <property type="entry name" value="DUF2807"/>
</dbReference>
<name>A0A4Q2IT86_9SPHN</name>
<evidence type="ECO:0000313" key="2">
    <source>
        <dbReference type="EMBL" id="RXZ31578.1"/>
    </source>
</evidence>
<protein>
    <submittedName>
        <fullName evidence="2">DUF2807 domain-containing protein</fullName>
    </submittedName>
</protein>
<comment type="caution">
    <text evidence="2">The sequence shown here is derived from an EMBL/GenBank/DDBJ whole genome shotgun (WGS) entry which is preliminary data.</text>
</comment>
<accession>A0A4Q2IT86</accession>
<keyword evidence="3" id="KW-1185">Reference proteome</keyword>
<feature type="domain" description="Putative auto-transporter adhesin head GIN" evidence="1">
    <location>
        <begin position="37"/>
        <end position="214"/>
    </location>
</feature>
<sequence length="235" mass="23724">MRSLGTLACLSLAACSGIGESNHQHADTVQRSFEARDFTAVALEGPDNVEIRTGGAFAIEARGEPAVLDQLLVRSEGGTLRIGRTSRQSWPWPLRSAGSITVQMPEIRAASATGSGAVTLDRAENFSGSVSGSADLTIGMLGGRTVRLANTGSGTIAAAGAVDLLSAEVKGSGDITAPQLRAEQAAVVLQGSGRVEANVAGPARVTLDGSGTVDLGEMALCTSTLAGSGSIRCAS</sequence>
<dbReference type="Pfam" id="PF10988">
    <property type="entry name" value="DUF2807"/>
    <property type="match status" value="1"/>
</dbReference>
<dbReference type="PROSITE" id="PS51257">
    <property type="entry name" value="PROKAR_LIPOPROTEIN"/>
    <property type="match status" value="1"/>
</dbReference>
<reference evidence="2 3" key="1">
    <citation type="submission" date="2019-01" db="EMBL/GenBank/DDBJ databases">
        <title>Sphingomonas mucosissima sp. nov. and Sphingomonas desiccabilis sp. nov., from biological soil crusts in the Colorado Plateau, USA.</title>
        <authorList>
            <person name="Zhu D."/>
        </authorList>
    </citation>
    <scope>NUCLEOTIDE SEQUENCE [LARGE SCALE GENOMIC DNA]</scope>
    <source>
        <strain evidence="2 3">CP1D</strain>
    </source>
</reference>
<gene>
    <name evidence="2" type="ORF">EO081_10075</name>
</gene>
<dbReference type="Proteomes" id="UP000292347">
    <property type="component" value="Unassembled WGS sequence"/>
</dbReference>